<dbReference type="PROSITE" id="PS51456">
    <property type="entry name" value="MYOSIN_MOTOR"/>
    <property type="match status" value="1"/>
</dbReference>
<dbReference type="Gene3D" id="1.20.120.720">
    <property type="entry name" value="Myosin VI head, motor domain, U50 subdomain"/>
    <property type="match status" value="1"/>
</dbReference>
<feature type="binding site" evidence="7">
    <location>
        <begin position="150"/>
        <end position="157"/>
    </location>
    <ligand>
        <name>ATP</name>
        <dbReference type="ChEBI" id="CHEBI:30616"/>
    </ligand>
</feature>
<evidence type="ECO:0000256" key="6">
    <source>
        <dbReference type="ARBA" id="ARBA00023203"/>
    </source>
</evidence>
<evidence type="ECO:0000256" key="5">
    <source>
        <dbReference type="ARBA" id="ARBA00023175"/>
    </source>
</evidence>
<evidence type="ECO:0000313" key="9">
    <source>
        <dbReference type="EMBL" id="KAL3281556.1"/>
    </source>
</evidence>
<accession>A0ABD2NS64</accession>
<dbReference type="Pfam" id="PF24123">
    <property type="entry name" value="Myosin_VII_N"/>
    <property type="match status" value="1"/>
</dbReference>
<dbReference type="EMBL" id="JABFTP020000144">
    <property type="protein sequence ID" value="KAL3281556.1"/>
    <property type="molecule type" value="Genomic_DNA"/>
</dbReference>
<dbReference type="SUPFAM" id="SSF52540">
    <property type="entry name" value="P-loop containing nucleoside triphosphate hydrolases"/>
    <property type="match status" value="1"/>
</dbReference>
<gene>
    <name evidence="9" type="ORF">HHI36_004764</name>
</gene>
<proteinExistence type="inferred from homology"/>
<dbReference type="PRINTS" id="PR00193">
    <property type="entry name" value="MYOSINHEAVY"/>
</dbReference>
<dbReference type="AlphaFoldDB" id="A0ABD2NS64"/>
<dbReference type="PANTHER" id="PTHR46049">
    <property type="entry name" value="AGAP003327-PA"/>
    <property type="match status" value="1"/>
</dbReference>
<comment type="caution">
    <text evidence="7">Lacks conserved residue(s) required for the propagation of feature annotation.</text>
</comment>
<sequence>GEHVWIKPITNGECDVPFGGVISGIDSKKICIIDDDGREIPISSSQILKSMHISCIKGVEDMINLGDLQEFSILTNLHRRYRQRNIYTYTGSLLVAVNPYEILPIYTNTIMNKYKNRKFEDLPPHIFAIGDNSYNAMRNSKKDQCIVISGESGAGKTESTKLILQYLASTSAQHSWIEQQILEANPILEAFGNSKTLRNDNSSRFGKYINIKFNSSGAIECARIDQYLLEKSRIISQNKGERNYHIFYNMCVGLSKEDKKKFDLTDASIYNYLNSGETLTIQGVNEEEEFSNIKNAMKVLNFSDEEMLDIFQILATILHLGNIKFKSGTVSNTDSSEISDANTADKIAKLLGINRNTLNEAFTQRTIFAHGDKVITTLSREQASDCRHAFVKGVYSQLFIKIVEKINSAITKTKSISKYSIGVLDIFGFENFSVNSFEQLCINYANENLQQFFVRHIFKLEQDYYTSEGISWKNIPFIDNQEVLDMIGMKPLSIMSLIDEESKFPKGTDGTMLGKLHSNHNGKTNYVKPKSEVTPSFGIQHFAGIVVYDVPGFLEKNRDAFNHDLKQLALASSNEMLKSLFKSDDVDGGKRLLQFHRNLEIR</sequence>
<feature type="non-terminal residue" evidence="9">
    <location>
        <position position="1"/>
    </location>
</feature>
<keyword evidence="2 7" id="KW-0547">Nucleotide-binding</keyword>
<keyword evidence="5 7" id="KW-0505">Motor protein</keyword>
<reference evidence="9 10" key="1">
    <citation type="journal article" date="2021" name="BMC Biol.">
        <title>Horizontally acquired antibacterial genes associated with adaptive radiation of ladybird beetles.</title>
        <authorList>
            <person name="Li H.S."/>
            <person name="Tang X.F."/>
            <person name="Huang Y.H."/>
            <person name="Xu Z.Y."/>
            <person name="Chen M.L."/>
            <person name="Du X.Y."/>
            <person name="Qiu B.Y."/>
            <person name="Chen P.T."/>
            <person name="Zhang W."/>
            <person name="Slipinski A."/>
            <person name="Escalona H.E."/>
            <person name="Waterhouse R.M."/>
            <person name="Zwick A."/>
            <person name="Pang H."/>
        </authorList>
    </citation>
    <scope>NUCLEOTIDE SEQUENCE [LARGE SCALE GENOMIC DNA]</scope>
    <source>
        <strain evidence="9">SYSU2018</strain>
    </source>
</reference>
<protein>
    <recommendedName>
        <fullName evidence="8">Myosin motor domain-containing protein</fullName>
    </recommendedName>
</protein>
<dbReference type="SMART" id="SM00242">
    <property type="entry name" value="MYSc"/>
    <property type="match status" value="1"/>
</dbReference>
<name>A0ABD2NS64_9CUCU</name>
<dbReference type="InterPro" id="IPR051724">
    <property type="entry name" value="Actin_motor_Myosin"/>
</dbReference>
<keyword evidence="4 7" id="KW-0518">Myosin</keyword>
<dbReference type="InterPro" id="IPR027417">
    <property type="entry name" value="P-loop_NTPase"/>
</dbReference>
<dbReference type="GO" id="GO:0048731">
    <property type="term" value="P:system development"/>
    <property type="evidence" value="ECO:0007669"/>
    <property type="project" value="UniProtKB-ARBA"/>
</dbReference>
<evidence type="ECO:0000256" key="7">
    <source>
        <dbReference type="PROSITE-ProRule" id="PRU00782"/>
    </source>
</evidence>
<dbReference type="GO" id="GO:0016459">
    <property type="term" value="C:myosin complex"/>
    <property type="evidence" value="ECO:0007669"/>
    <property type="project" value="UniProtKB-KW"/>
</dbReference>
<dbReference type="GO" id="GO:0048513">
    <property type="term" value="P:animal organ development"/>
    <property type="evidence" value="ECO:0007669"/>
    <property type="project" value="UniProtKB-ARBA"/>
</dbReference>
<dbReference type="GO" id="GO:0009888">
    <property type="term" value="P:tissue development"/>
    <property type="evidence" value="ECO:0007669"/>
    <property type="project" value="UniProtKB-ARBA"/>
</dbReference>
<dbReference type="Gene3D" id="1.20.58.530">
    <property type="match status" value="1"/>
</dbReference>
<dbReference type="InterPro" id="IPR036961">
    <property type="entry name" value="Kinesin_motor_dom_sf"/>
</dbReference>
<evidence type="ECO:0000259" key="8">
    <source>
        <dbReference type="PROSITE" id="PS51456"/>
    </source>
</evidence>
<dbReference type="InterPro" id="IPR001609">
    <property type="entry name" value="Myosin_head_motor_dom-like"/>
</dbReference>
<evidence type="ECO:0000256" key="2">
    <source>
        <dbReference type="ARBA" id="ARBA00022741"/>
    </source>
</evidence>
<dbReference type="GO" id="GO:0009653">
    <property type="term" value="P:anatomical structure morphogenesis"/>
    <property type="evidence" value="ECO:0007669"/>
    <property type="project" value="UniProtKB-ARBA"/>
</dbReference>
<feature type="domain" description="Myosin motor" evidence="8">
    <location>
        <begin position="57"/>
        <end position="602"/>
    </location>
</feature>
<dbReference type="Pfam" id="PF00063">
    <property type="entry name" value="Myosin_head"/>
    <property type="match status" value="1"/>
</dbReference>
<organism evidence="9 10">
    <name type="scientific">Cryptolaemus montrouzieri</name>
    <dbReference type="NCBI Taxonomy" id="559131"/>
    <lineage>
        <taxon>Eukaryota</taxon>
        <taxon>Metazoa</taxon>
        <taxon>Ecdysozoa</taxon>
        <taxon>Arthropoda</taxon>
        <taxon>Hexapoda</taxon>
        <taxon>Insecta</taxon>
        <taxon>Pterygota</taxon>
        <taxon>Neoptera</taxon>
        <taxon>Endopterygota</taxon>
        <taxon>Coleoptera</taxon>
        <taxon>Polyphaga</taxon>
        <taxon>Cucujiformia</taxon>
        <taxon>Coccinelloidea</taxon>
        <taxon>Coccinellidae</taxon>
        <taxon>Scymninae</taxon>
        <taxon>Scymnini</taxon>
        <taxon>Cryptolaemus</taxon>
    </lineage>
</organism>
<comment type="similarity">
    <text evidence="1 7">Belongs to the TRAFAC class myosin-kinesin ATPase superfamily. Myosin family.</text>
</comment>
<evidence type="ECO:0000313" key="10">
    <source>
        <dbReference type="Proteomes" id="UP001516400"/>
    </source>
</evidence>
<keyword evidence="10" id="KW-1185">Reference proteome</keyword>
<dbReference type="GO" id="GO:0003774">
    <property type="term" value="F:cytoskeletal motor activity"/>
    <property type="evidence" value="ECO:0007669"/>
    <property type="project" value="UniProtKB-UniRule"/>
</dbReference>
<dbReference type="InterPro" id="IPR057130">
    <property type="entry name" value="Myosin_VII_N"/>
</dbReference>
<dbReference type="Proteomes" id="UP001516400">
    <property type="component" value="Unassembled WGS sequence"/>
</dbReference>
<evidence type="ECO:0000256" key="3">
    <source>
        <dbReference type="ARBA" id="ARBA00022840"/>
    </source>
</evidence>
<dbReference type="Gene3D" id="1.10.10.820">
    <property type="match status" value="1"/>
</dbReference>
<dbReference type="GO" id="GO:0005524">
    <property type="term" value="F:ATP binding"/>
    <property type="evidence" value="ECO:0007669"/>
    <property type="project" value="UniProtKB-UniRule"/>
</dbReference>
<dbReference type="FunFam" id="1.10.10.820:FF:000001">
    <property type="entry name" value="Myosin heavy chain"/>
    <property type="match status" value="1"/>
</dbReference>
<evidence type="ECO:0000256" key="4">
    <source>
        <dbReference type="ARBA" id="ARBA00023123"/>
    </source>
</evidence>
<dbReference type="Gene3D" id="3.40.850.10">
    <property type="entry name" value="Kinesin motor domain"/>
    <property type="match status" value="1"/>
</dbReference>
<dbReference type="PANTHER" id="PTHR46049:SF10">
    <property type="entry name" value="MYOSIN VIIA"/>
    <property type="match status" value="1"/>
</dbReference>
<evidence type="ECO:0000256" key="1">
    <source>
        <dbReference type="ARBA" id="ARBA00008314"/>
    </source>
</evidence>
<keyword evidence="6 7" id="KW-0009">Actin-binding</keyword>
<dbReference type="GO" id="GO:0003779">
    <property type="term" value="F:actin binding"/>
    <property type="evidence" value="ECO:0007669"/>
    <property type="project" value="UniProtKB-KW"/>
</dbReference>
<keyword evidence="3 7" id="KW-0067">ATP-binding</keyword>
<comment type="caution">
    <text evidence="9">The sequence shown here is derived from an EMBL/GenBank/DDBJ whole genome shotgun (WGS) entry which is preliminary data.</text>
</comment>